<name>A0A556MHM7_9SPHI</name>
<gene>
    <name evidence="1" type="ORF">FO440_16525</name>
</gene>
<organism evidence="1 2">
    <name type="scientific">Mucilaginibacter corticis</name>
    <dbReference type="NCBI Taxonomy" id="2597670"/>
    <lineage>
        <taxon>Bacteria</taxon>
        <taxon>Pseudomonadati</taxon>
        <taxon>Bacteroidota</taxon>
        <taxon>Sphingobacteriia</taxon>
        <taxon>Sphingobacteriales</taxon>
        <taxon>Sphingobacteriaceae</taxon>
        <taxon>Mucilaginibacter</taxon>
    </lineage>
</organism>
<accession>A0A556MHM7</accession>
<keyword evidence="2" id="KW-1185">Reference proteome</keyword>
<dbReference type="Proteomes" id="UP000318733">
    <property type="component" value="Unassembled WGS sequence"/>
</dbReference>
<evidence type="ECO:0000313" key="1">
    <source>
        <dbReference type="EMBL" id="TSJ39352.1"/>
    </source>
</evidence>
<proteinExistence type="predicted"/>
<reference evidence="1 2" key="1">
    <citation type="submission" date="2019-07" db="EMBL/GenBank/DDBJ databases">
        <authorList>
            <person name="Huq M.A."/>
        </authorList>
    </citation>
    <scope>NUCLEOTIDE SEQUENCE [LARGE SCALE GENOMIC DNA]</scope>
    <source>
        <strain evidence="1 2">MAH-19</strain>
    </source>
</reference>
<dbReference type="OrthoDB" id="5196192at2"/>
<dbReference type="EMBL" id="VLPK01000003">
    <property type="protein sequence ID" value="TSJ39352.1"/>
    <property type="molecule type" value="Genomic_DNA"/>
</dbReference>
<dbReference type="RefSeq" id="WP_144249389.1">
    <property type="nucleotide sequence ID" value="NZ_VLPK01000003.1"/>
</dbReference>
<evidence type="ECO:0000313" key="2">
    <source>
        <dbReference type="Proteomes" id="UP000318733"/>
    </source>
</evidence>
<dbReference type="AlphaFoldDB" id="A0A556MHM7"/>
<sequence>MFQIDYQIITQSFDRVEFFTEVDLRYDFLLGSIYFVTDDKVIDMGWEWIPLLDFSFCLTQIVVGIRNEESITETFEFTESAETITFLKDKSNVSIIPSFSTNTIIVKFDEFEQEVKNFQNSIRNFIIKNIGSHNLGDTLKKYLK</sequence>
<comment type="caution">
    <text evidence="1">The sequence shown here is derived from an EMBL/GenBank/DDBJ whole genome shotgun (WGS) entry which is preliminary data.</text>
</comment>
<protein>
    <submittedName>
        <fullName evidence="1">Uncharacterized protein</fullName>
    </submittedName>
</protein>